<evidence type="ECO:0000313" key="1">
    <source>
        <dbReference type="EMBL" id="KAJ3540663.1"/>
    </source>
</evidence>
<comment type="caution">
    <text evidence="1">The sequence shown here is derived from an EMBL/GenBank/DDBJ whole genome shotgun (WGS) entry which is preliminary data.</text>
</comment>
<accession>A0ACC1SIZ1</accession>
<proteinExistence type="predicted"/>
<sequence length="237" mass="26008">MGDQISKLIDNSDDKETKAKEQLDILMKLADARLDTFEQELIAMFLDNAGAAKRSVPGKRALRFERSVRVDCGSAGSPGVDQAVDAFFGIGDEGGSVKKGVLDGFKAVVKTGLKQILGDTSAGESYDKKFFVCIKHNAIIRVDMYTYRYNFSNEGVISTHKNVFAYILCTSVVDHNDLTVDEMVYLASEFAGDERSQYEQYLNGLIEVWKNLRSQDLAVKAALPEVSKLAITATPAG</sequence>
<gene>
    <name evidence="1" type="ORF">NM208_g4964</name>
</gene>
<dbReference type="Proteomes" id="UP001148629">
    <property type="component" value="Unassembled WGS sequence"/>
</dbReference>
<reference evidence="1" key="1">
    <citation type="submission" date="2022-08" db="EMBL/GenBank/DDBJ databases">
        <title>Genome Sequence of Fusarium decemcellulare.</title>
        <authorList>
            <person name="Buettner E."/>
        </authorList>
    </citation>
    <scope>NUCLEOTIDE SEQUENCE</scope>
    <source>
        <strain evidence="1">Babe19</strain>
    </source>
</reference>
<keyword evidence="2" id="KW-1185">Reference proteome</keyword>
<organism evidence="1 2">
    <name type="scientific">Fusarium decemcellulare</name>
    <dbReference type="NCBI Taxonomy" id="57161"/>
    <lineage>
        <taxon>Eukaryota</taxon>
        <taxon>Fungi</taxon>
        <taxon>Dikarya</taxon>
        <taxon>Ascomycota</taxon>
        <taxon>Pezizomycotina</taxon>
        <taxon>Sordariomycetes</taxon>
        <taxon>Hypocreomycetidae</taxon>
        <taxon>Hypocreales</taxon>
        <taxon>Nectriaceae</taxon>
        <taxon>Fusarium</taxon>
        <taxon>Fusarium decemcellulare species complex</taxon>
    </lineage>
</organism>
<dbReference type="EMBL" id="JANRMS010000395">
    <property type="protein sequence ID" value="KAJ3540663.1"/>
    <property type="molecule type" value="Genomic_DNA"/>
</dbReference>
<protein>
    <submittedName>
        <fullName evidence="1">Uncharacterized protein</fullName>
    </submittedName>
</protein>
<evidence type="ECO:0000313" key="2">
    <source>
        <dbReference type="Proteomes" id="UP001148629"/>
    </source>
</evidence>
<name>A0ACC1SIZ1_9HYPO</name>